<reference evidence="8 9" key="1">
    <citation type="submission" date="2024-05" db="EMBL/GenBank/DDBJ databases">
        <title>Genome sequencing and assembly of Indian major carp, Cirrhinus mrigala (Hamilton, 1822).</title>
        <authorList>
            <person name="Mohindra V."/>
            <person name="Chowdhury L.M."/>
            <person name="Lal K."/>
            <person name="Jena J.K."/>
        </authorList>
    </citation>
    <scope>NUCLEOTIDE SEQUENCE [LARGE SCALE GENOMIC DNA]</scope>
    <source>
        <strain evidence="8">CM1030</strain>
        <tissue evidence="8">Blood</tissue>
    </source>
</reference>
<evidence type="ECO:0000256" key="5">
    <source>
        <dbReference type="ARBA" id="ARBA00022949"/>
    </source>
</evidence>
<feature type="repeat" description="ARM" evidence="6">
    <location>
        <begin position="5"/>
        <end position="47"/>
    </location>
</feature>
<comment type="similarity">
    <text evidence="2">Belongs to the beta-catenin family.</text>
</comment>
<evidence type="ECO:0000256" key="4">
    <source>
        <dbReference type="ARBA" id="ARBA00022889"/>
    </source>
</evidence>
<keyword evidence="4" id="KW-0130">Cell adhesion</keyword>
<dbReference type="Pfam" id="PF00514">
    <property type="entry name" value="Arm"/>
    <property type="match status" value="1"/>
</dbReference>
<dbReference type="Proteomes" id="UP001529510">
    <property type="component" value="Unassembled WGS sequence"/>
</dbReference>
<evidence type="ECO:0000256" key="3">
    <source>
        <dbReference type="ARBA" id="ARBA00022737"/>
    </source>
</evidence>
<dbReference type="InterPro" id="IPR000225">
    <property type="entry name" value="Armadillo"/>
</dbReference>
<dbReference type="InterPro" id="IPR011989">
    <property type="entry name" value="ARM-like"/>
</dbReference>
<evidence type="ECO:0000256" key="7">
    <source>
        <dbReference type="SAM" id="MobiDB-lite"/>
    </source>
</evidence>
<dbReference type="Gene3D" id="1.25.10.10">
    <property type="entry name" value="Leucine-rich Repeat Variant"/>
    <property type="match status" value="1"/>
</dbReference>
<evidence type="ECO:0000256" key="2">
    <source>
        <dbReference type="ARBA" id="ARBA00005462"/>
    </source>
</evidence>
<comment type="subcellular location">
    <subcellularLocation>
        <location evidence="1">Cell junction</location>
    </subcellularLocation>
</comment>
<feature type="non-terminal residue" evidence="8">
    <location>
        <position position="1"/>
    </location>
</feature>
<evidence type="ECO:0000256" key="6">
    <source>
        <dbReference type="PROSITE-ProRule" id="PRU00259"/>
    </source>
</evidence>
<keyword evidence="5" id="KW-0965">Cell junction</keyword>
<dbReference type="InterPro" id="IPR028435">
    <property type="entry name" value="Plakophilin/d_Catenin"/>
</dbReference>
<dbReference type="InterPro" id="IPR016024">
    <property type="entry name" value="ARM-type_fold"/>
</dbReference>
<name>A0ABD0R132_CIRMR</name>
<dbReference type="PROSITE" id="PS50176">
    <property type="entry name" value="ARM_REPEAT"/>
    <property type="match status" value="1"/>
</dbReference>
<protein>
    <submittedName>
        <fullName evidence="8">Uncharacterized protein</fullName>
    </submittedName>
</protein>
<keyword evidence="3" id="KW-0677">Repeat</keyword>
<evidence type="ECO:0000256" key="1">
    <source>
        <dbReference type="ARBA" id="ARBA00004282"/>
    </source>
</evidence>
<dbReference type="GO" id="GO:0070161">
    <property type="term" value="C:anchoring junction"/>
    <property type="evidence" value="ECO:0007669"/>
    <property type="project" value="UniProtKB-SubCell"/>
</dbReference>
<evidence type="ECO:0000313" key="9">
    <source>
        <dbReference type="Proteomes" id="UP001529510"/>
    </source>
</evidence>
<sequence>VQTLKGIPPLIGLLASSSPQVQETVAAALRNVVFKNQANKDEVHRNGGIGQAAQLLGDTNTETQKHLT</sequence>
<comment type="caution">
    <text evidence="8">The sequence shown here is derived from an EMBL/GenBank/DDBJ whole genome shotgun (WGS) entry which is preliminary data.</text>
</comment>
<dbReference type="SUPFAM" id="SSF48371">
    <property type="entry name" value="ARM repeat"/>
    <property type="match status" value="1"/>
</dbReference>
<proteinExistence type="inferred from homology"/>
<feature type="non-terminal residue" evidence="8">
    <location>
        <position position="68"/>
    </location>
</feature>
<dbReference type="EMBL" id="JAMKFB020000006">
    <property type="protein sequence ID" value="KAL0191740.1"/>
    <property type="molecule type" value="Genomic_DNA"/>
</dbReference>
<dbReference type="AlphaFoldDB" id="A0ABD0R132"/>
<evidence type="ECO:0000313" key="8">
    <source>
        <dbReference type="EMBL" id="KAL0191740.1"/>
    </source>
</evidence>
<dbReference type="GO" id="GO:0007155">
    <property type="term" value="P:cell adhesion"/>
    <property type="evidence" value="ECO:0007669"/>
    <property type="project" value="UniProtKB-KW"/>
</dbReference>
<organism evidence="8 9">
    <name type="scientific">Cirrhinus mrigala</name>
    <name type="common">Mrigala</name>
    <dbReference type="NCBI Taxonomy" id="683832"/>
    <lineage>
        <taxon>Eukaryota</taxon>
        <taxon>Metazoa</taxon>
        <taxon>Chordata</taxon>
        <taxon>Craniata</taxon>
        <taxon>Vertebrata</taxon>
        <taxon>Euteleostomi</taxon>
        <taxon>Actinopterygii</taxon>
        <taxon>Neopterygii</taxon>
        <taxon>Teleostei</taxon>
        <taxon>Ostariophysi</taxon>
        <taxon>Cypriniformes</taxon>
        <taxon>Cyprinidae</taxon>
        <taxon>Labeoninae</taxon>
        <taxon>Labeonini</taxon>
        <taxon>Cirrhinus</taxon>
    </lineage>
</organism>
<keyword evidence="9" id="KW-1185">Reference proteome</keyword>
<dbReference type="PANTHER" id="PTHR10372">
    <property type="entry name" value="PLAKOPHILLIN-RELATED"/>
    <property type="match status" value="1"/>
</dbReference>
<accession>A0ABD0R132</accession>
<dbReference type="GO" id="GO:0048513">
    <property type="term" value="P:animal organ development"/>
    <property type="evidence" value="ECO:0007669"/>
    <property type="project" value="UniProtKB-ARBA"/>
</dbReference>
<gene>
    <name evidence="8" type="ORF">M9458_014438</name>
</gene>
<dbReference type="PANTHER" id="PTHR10372:SF3">
    <property type="entry name" value="PLAKOPHILIN-1"/>
    <property type="match status" value="1"/>
</dbReference>
<feature type="region of interest" description="Disordered" evidence="7">
    <location>
        <begin position="45"/>
        <end position="68"/>
    </location>
</feature>